<evidence type="ECO:0000313" key="1">
    <source>
        <dbReference type="EMBL" id="PHN08016.1"/>
    </source>
</evidence>
<protein>
    <submittedName>
        <fullName evidence="1">Uncharacterized protein</fullName>
    </submittedName>
</protein>
<sequence length="176" mass="19955">MFAGLLVLLTLSACSPTLTSFTQRMYDEYDWTESELKRIQFYVSDDIVLRRQLTGGKSEIISGEIKVIDGREVEEVVIRRKTPGVLLFLPKENRFAVSFEADGDDRYLVFGPNPKAGSRYALLASEWRRRSGTVTYEGRKFQVDASSAFASLMVDLKKIRKISVSSRTARGRKVND</sequence>
<name>A0A2D0NI07_FLAN2</name>
<dbReference type="Proteomes" id="UP000223913">
    <property type="component" value="Unassembled WGS sequence"/>
</dbReference>
<reference evidence="1 2" key="1">
    <citation type="submission" date="2017-10" db="EMBL/GenBank/DDBJ databases">
        <title>The draft genome sequence of Lewinella nigricans NBRC 102662.</title>
        <authorList>
            <person name="Wang K."/>
        </authorList>
    </citation>
    <scope>NUCLEOTIDE SEQUENCE [LARGE SCALE GENOMIC DNA]</scope>
    <source>
        <strain evidence="1 2">NBRC 102662</strain>
    </source>
</reference>
<evidence type="ECO:0000313" key="2">
    <source>
        <dbReference type="Proteomes" id="UP000223913"/>
    </source>
</evidence>
<proteinExistence type="predicted"/>
<organism evidence="1 2">
    <name type="scientific">Flavilitoribacter nigricans (strain ATCC 23147 / DSM 23189 / NBRC 102662 / NCIMB 1420 / SS-2)</name>
    <name type="common">Lewinella nigricans</name>
    <dbReference type="NCBI Taxonomy" id="1122177"/>
    <lineage>
        <taxon>Bacteria</taxon>
        <taxon>Pseudomonadati</taxon>
        <taxon>Bacteroidota</taxon>
        <taxon>Saprospiria</taxon>
        <taxon>Saprospirales</taxon>
        <taxon>Lewinellaceae</taxon>
        <taxon>Flavilitoribacter</taxon>
    </lineage>
</organism>
<keyword evidence="2" id="KW-1185">Reference proteome</keyword>
<accession>A0A2D0NI07</accession>
<comment type="caution">
    <text evidence="1">The sequence shown here is derived from an EMBL/GenBank/DDBJ whole genome shotgun (WGS) entry which is preliminary data.</text>
</comment>
<gene>
    <name evidence="1" type="ORF">CRP01_04175</name>
</gene>
<dbReference type="OrthoDB" id="1492288at2"/>
<dbReference type="AlphaFoldDB" id="A0A2D0NI07"/>
<dbReference type="EMBL" id="PDUD01000004">
    <property type="protein sequence ID" value="PHN08016.1"/>
    <property type="molecule type" value="Genomic_DNA"/>
</dbReference>